<dbReference type="OrthoDB" id="288590at2759"/>
<keyword evidence="12" id="KW-0223">Dioxygenase</keyword>
<evidence type="ECO:0000256" key="8">
    <source>
        <dbReference type="ARBA" id="ARBA00023242"/>
    </source>
</evidence>
<organism evidence="12 13">
    <name type="scientific">Parasponia andersonii</name>
    <name type="common">Sponia andersonii</name>
    <dbReference type="NCBI Taxonomy" id="3476"/>
    <lineage>
        <taxon>Eukaryota</taxon>
        <taxon>Viridiplantae</taxon>
        <taxon>Streptophyta</taxon>
        <taxon>Embryophyta</taxon>
        <taxon>Tracheophyta</taxon>
        <taxon>Spermatophyta</taxon>
        <taxon>Magnoliopsida</taxon>
        <taxon>eudicotyledons</taxon>
        <taxon>Gunneridae</taxon>
        <taxon>Pentapetalae</taxon>
        <taxon>rosids</taxon>
        <taxon>fabids</taxon>
        <taxon>Rosales</taxon>
        <taxon>Cannabaceae</taxon>
        <taxon>Parasponia</taxon>
    </lineage>
</organism>
<dbReference type="FunFam" id="2.60.120.330:FF:000015">
    <property type="entry name" value="Protein DMR6-LIKE OXYGENASE 1"/>
    <property type="match status" value="1"/>
</dbReference>
<evidence type="ECO:0000256" key="7">
    <source>
        <dbReference type="ARBA" id="ARBA00023004"/>
    </source>
</evidence>
<evidence type="ECO:0000256" key="2">
    <source>
        <dbReference type="ARBA" id="ARBA00004496"/>
    </source>
</evidence>
<name>A0A2P5A8Y6_PARAD</name>
<dbReference type="GO" id="GO:0005634">
    <property type="term" value="C:nucleus"/>
    <property type="evidence" value="ECO:0007669"/>
    <property type="project" value="UniProtKB-SubCell"/>
</dbReference>
<dbReference type="GO" id="GO:0051213">
    <property type="term" value="F:dioxygenase activity"/>
    <property type="evidence" value="ECO:0007669"/>
    <property type="project" value="UniProtKB-KW"/>
</dbReference>
<evidence type="ECO:0000256" key="9">
    <source>
        <dbReference type="ARBA" id="ARBA00059922"/>
    </source>
</evidence>
<protein>
    <submittedName>
        <fullName evidence="12">Oxoglutarate/iron-dependent dioxygenase</fullName>
    </submittedName>
</protein>
<feature type="domain" description="Fe2OG dioxygenase" evidence="11">
    <location>
        <begin position="242"/>
        <end position="342"/>
    </location>
</feature>
<keyword evidence="10" id="KW-0560">Oxidoreductase</keyword>
<dbReference type="GO" id="GO:0046872">
    <property type="term" value="F:metal ion binding"/>
    <property type="evidence" value="ECO:0007669"/>
    <property type="project" value="UniProtKB-KW"/>
</dbReference>
<evidence type="ECO:0000256" key="4">
    <source>
        <dbReference type="ARBA" id="ARBA00022490"/>
    </source>
</evidence>
<dbReference type="InterPro" id="IPR050295">
    <property type="entry name" value="Plant_2OG-oxidoreductases"/>
</dbReference>
<dbReference type="GO" id="GO:0005737">
    <property type="term" value="C:cytoplasm"/>
    <property type="evidence" value="ECO:0007669"/>
    <property type="project" value="UniProtKB-SubCell"/>
</dbReference>
<evidence type="ECO:0000313" key="13">
    <source>
        <dbReference type="Proteomes" id="UP000237105"/>
    </source>
</evidence>
<keyword evidence="4" id="KW-0963">Cytoplasm</keyword>
<evidence type="ECO:0000313" key="12">
    <source>
        <dbReference type="EMBL" id="PON33006.1"/>
    </source>
</evidence>
<dbReference type="Pfam" id="PF14226">
    <property type="entry name" value="DIOX_N"/>
    <property type="match status" value="1"/>
</dbReference>
<evidence type="ECO:0000256" key="5">
    <source>
        <dbReference type="ARBA" id="ARBA00022723"/>
    </source>
</evidence>
<keyword evidence="6" id="KW-0847">Vitamin C</keyword>
<comment type="subcellular location">
    <subcellularLocation>
        <location evidence="2">Cytoplasm</location>
    </subcellularLocation>
    <subcellularLocation>
        <location evidence="1">Nucleus</location>
    </subcellularLocation>
</comment>
<evidence type="ECO:0000256" key="10">
    <source>
        <dbReference type="RuleBase" id="RU003682"/>
    </source>
</evidence>
<dbReference type="Proteomes" id="UP000237105">
    <property type="component" value="Unassembled WGS sequence"/>
</dbReference>
<comment type="similarity">
    <text evidence="3 10">Belongs to the iron/ascorbate-dependent oxidoreductase family.</text>
</comment>
<evidence type="ECO:0000259" key="11">
    <source>
        <dbReference type="PROSITE" id="PS51471"/>
    </source>
</evidence>
<dbReference type="SUPFAM" id="SSF51197">
    <property type="entry name" value="Clavaminate synthase-like"/>
    <property type="match status" value="1"/>
</dbReference>
<dbReference type="InterPro" id="IPR044861">
    <property type="entry name" value="IPNS-like_FE2OG_OXY"/>
</dbReference>
<evidence type="ECO:0000256" key="1">
    <source>
        <dbReference type="ARBA" id="ARBA00004123"/>
    </source>
</evidence>
<sequence length="390" mass="44044">MFCLSSSFRSPQWLPKIHCSSTPNYKVASSVTSTTTSNTQNNVSIPKIVKSVKSLAESPDLTSVPSSYNFTTEVSNILDKELLEEEVEFPTIDFSLLTSGSPNQRSEVINELTKACETWGFFMVTNHGVSETLMDEVFDGSRRFFELSEEEKHEYKGNNLIDPIKCGTSVNPMLDKVFYWRDFLKTYVHPEFHFPTRPPGYRETVFEFCQRTREVFLGISEAISESLGLEANEIYKRLNLDLGLQIFTANLYPPCPQPDLALGLPPHSDHGFLTFLIQNGVDGLQIQPNGKWYNVKGVPYSFLVNSGDQLELLSNGRYKSIVHRVVVNREKTRISVAMANGPSLETIVSPAPELVENNQPVYAATKYKEFIELQKSNEIFGKGVLDRIRL</sequence>
<reference evidence="13" key="1">
    <citation type="submission" date="2016-06" db="EMBL/GenBank/DDBJ databases">
        <title>Parallel loss of symbiosis genes in relatives of nitrogen-fixing non-legume Parasponia.</title>
        <authorList>
            <person name="Van Velzen R."/>
            <person name="Holmer R."/>
            <person name="Bu F."/>
            <person name="Rutten L."/>
            <person name="Van Zeijl A."/>
            <person name="Liu W."/>
            <person name="Santuari L."/>
            <person name="Cao Q."/>
            <person name="Sharma T."/>
            <person name="Shen D."/>
            <person name="Roswanjaya Y."/>
            <person name="Wardhani T."/>
            <person name="Kalhor M.S."/>
            <person name="Jansen J."/>
            <person name="Van den Hoogen J."/>
            <person name="Gungor B."/>
            <person name="Hartog M."/>
            <person name="Hontelez J."/>
            <person name="Verver J."/>
            <person name="Yang W.-C."/>
            <person name="Schijlen E."/>
            <person name="Repin R."/>
            <person name="Schilthuizen M."/>
            <person name="Schranz E."/>
            <person name="Heidstra R."/>
            <person name="Miyata K."/>
            <person name="Fedorova E."/>
            <person name="Kohlen W."/>
            <person name="Bisseling T."/>
            <person name="Smit S."/>
            <person name="Geurts R."/>
        </authorList>
    </citation>
    <scope>NUCLEOTIDE SEQUENCE [LARGE SCALE GENOMIC DNA]</scope>
    <source>
        <strain evidence="13">cv. WU1-14</strain>
    </source>
</reference>
<keyword evidence="13" id="KW-1185">Reference proteome</keyword>
<dbReference type="GO" id="GO:0031418">
    <property type="term" value="F:L-ascorbic acid binding"/>
    <property type="evidence" value="ECO:0007669"/>
    <property type="project" value="UniProtKB-KW"/>
</dbReference>
<dbReference type="PROSITE" id="PS51471">
    <property type="entry name" value="FE2OG_OXY"/>
    <property type="match status" value="1"/>
</dbReference>
<keyword evidence="5 10" id="KW-0479">Metal-binding</keyword>
<dbReference type="EMBL" id="JXTB01000763">
    <property type="protein sequence ID" value="PON33006.1"/>
    <property type="molecule type" value="Genomic_DNA"/>
</dbReference>
<dbReference type="InterPro" id="IPR026992">
    <property type="entry name" value="DIOX_N"/>
</dbReference>
<comment type="caution">
    <text evidence="12">The sequence shown here is derived from an EMBL/GenBank/DDBJ whole genome shotgun (WGS) entry which is preliminary data.</text>
</comment>
<accession>A0A2P5A8Y6</accession>
<evidence type="ECO:0000256" key="6">
    <source>
        <dbReference type="ARBA" id="ARBA00022896"/>
    </source>
</evidence>
<keyword evidence="8" id="KW-0539">Nucleus</keyword>
<dbReference type="PANTHER" id="PTHR47991">
    <property type="entry name" value="OXOGLUTARATE/IRON-DEPENDENT DIOXYGENASE"/>
    <property type="match status" value="1"/>
</dbReference>
<dbReference type="InterPro" id="IPR027443">
    <property type="entry name" value="IPNS-like_sf"/>
</dbReference>
<evidence type="ECO:0000256" key="3">
    <source>
        <dbReference type="ARBA" id="ARBA00008056"/>
    </source>
</evidence>
<proteinExistence type="inferred from homology"/>
<dbReference type="Gene3D" id="2.60.120.330">
    <property type="entry name" value="B-lactam Antibiotic, Isopenicillin N Synthase, Chain"/>
    <property type="match status" value="1"/>
</dbReference>
<dbReference type="STRING" id="3476.A0A2P5A8Y6"/>
<dbReference type="InterPro" id="IPR005123">
    <property type="entry name" value="Oxoglu/Fe-dep_dioxygenase_dom"/>
</dbReference>
<gene>
    <name evidence="12" type="ORF">PanWU01x14_356310</name>
</gene>
<keyword evidence="7 10" id="KW-0408">Iron</keyword>
<comment type="function">
    <text evidence="9">Involved in the regulation of shoot development and salicylic acid (SA) homeostasis.</text>
</comment>
<dbReference type="Pfam" id="PF03171">
    <property type="entry name" value="2OG-FeII_Oxy"/>
    <property type="match status" value="1"/>
</dbReference>
<dbReference type="AlphaFoldDB" id="A0A2P5A8Y6"/>